<evidence type="ECO:0000313" key="6">
    <source>
        <dbReference type="Proteomes" id="UP000031980"/>
    </source>
</evidence>
<reference evidence="3 6" key="1">
    <citation type="submission" date="2014-07" db="EMBL/GenBank/DDBJ databases">
        <title>Porphyromonadaceae bacterium OUH 308042 = ATCC BAA-2681 = DSM 28342 draft genome.</title>
        <authorList>
            <person name="Sydenham T.V."/>
            <person name="Hasman H."/>
            <person name="Justensen U.S."/>
        </authorList>
    </citation>
    <scope>NUCLEOTIDE SEQUENCE [LARGE SCALE GENOMIC DNA]</scope>
    <source>
        <strain evidence="3 6">OUH 308042</strain>
    </source>
</reference>
<dbReference type="RefSeq" id="WP_041502386.1">
    <property type="nucleotide sequence ID" value="NZ_JPIT01000008.1"/>
</dbReference>
<dbReference type="PROSITE" id="PS51733">
    <property type="entry name" value="BPL_LPL_CATALYTIC"/>
    <property type="match status" value="1"/>
</dbReference>
<dbReference type="SUPFAM" id="SSF55681">
    <property type="entry name" value="Class II aaRS and biotin synthetases"/>
    <property type="match status" value="1"/>
</dbReference>
<evidence type="ECO:0000259" key="2">
    <source>
        <dbReference type="PROSITE" id="PS51733"/>
    </source>
</evidence>
<feature type="domain" description="BPL/LPL catalytic" evidence="2">
    <location>
        <begin position="3"/>
        <end position="184"/>
    </location>
</feature>
<comment type="caution">
    <text evidence="3">The sequence shown here is derived from an EMBL/GenBank/DDBJ whole genome shotgun (WGS) entry which is preliminary data.</text>
</comment>
<evidence type="ECO:0000313" key="4">
    <source>
        <dbReference type="EMBL" id="KIO46975.1"/>
    </source>
</evidence>
<evidence type="ECO:0000256" key="1">
    <source>
        <dbReference type="ARBA" id="ARBA00022598"/>
    </source>
</evidence>
<dbReference type="Proteomes" id="UP000031937">
    <property type="component" value="Unassembled WGS sequence"/>
</dbReference>
<dbReference type="NCBIfam" id="TIGR00121">
    <property type="entry name" value="birA_ligase"/>
    <property type="match status" value="1"/>
</dbReference>
<sequence>MQEYRLSGFRILEYDELESTNSEAARLRWNELEDRMVILTYRQTHGKGQVGNRWESEPGKNISMTVVFKPEALLAGEQFAMSMVIALGARDFLSRYVEDVSVKWPNDVYAGERKIAGILIEHTVVGKKVAFSFCGIGLNVNQSRFLSDAPNPVSLVQLTGKEKDLTEALAELLSAIGRRYEQVYDYDKLEKDFVSGLYRREGMFRWRDGQGTFEASVLGINEYGQLLLRDTEGKERIYGFKEVAYL</sequence>
<dbReference type="InterPro" id="IPR004143">
    <property type="entry name" value="BPL_LPL_catalytic"/>
</dbReference>
<gene>
    <name evidence="3" type="ORF">BA92_01920</name>
    <name evidence="4" type="ORF">IE90_02855</name>
</gene>
<evidence type="ECO:0000313" key="5">
    <source>
        <dbReference type="Proteomes" id="UP000031937"/>
    </source>
</evidence>
<dbReference type="InterPro" id="IPR045864">
    <property type="entry name" value="aa-tRNA-synth_II/BPL/LPL"/>
</dbReference>
<dbReference type="CDD" id="cd16442">
    <property type="entry name" value="BPL"/>
    <property type="match status" value="1"/>
</dbReference>
<proteinExistence type="predicted"/>
<protein>
    <submittedName>
        <fullName evidence="3">Biotin--acetyl-CoA-carboxylase ligase</fullName>
    </submittedName>
</protein>
<dbReference type="Gene3D" id="3.30.930.10">
    <property type="entry name" value="Bira Bifunctional Protein, Domain 2"/>
    <property type="match status" value="1"/>
</dbReference>
<evidence type="ECO:0000313" key="3">
    <source>
        <dbReference type="EMBL" id="KIO46646.1"/>
    </source>
</evidence>
<keyword evidence="6" id="KW-1185">Reference proteome</keyword>
<dbReference type="Proteomes" id="UP000031980">
    <property type="component" value="Unassembled WGS sequence"/>
</dbReference>
<dbReference type="GO" id="GO:0005737">
    <property type="term" value="C:cytoplasm"/>
    <property type="evidence" value="ECO:0007669"/>
    <property type="project" value="TreeGrafter"/>
</dbReference>
<dbReference type="Pfam" id="PF03099">
    <property type="entry name" value="BPL_LplA_LipB"/>
    <property type="match status" value="1"/>
</dbReference>
<dbReference type="PANTHER" id="PTHR12835:SF5">
    <property type="entry name" value="BIOTIN--PROTEIN LIGASE"/>
    <property type="match status" value="1"/>
</dbReference>
<reference evidence="4 5" key="2">
    <citation type="submission" date="2014-07" db="EMBL/GenBank/DDBJ databases">
        <title>Porphyromonadaceae bacterium OUH 334697 = ATCC BAA-2682 = DSM 28341 draft genome.</title>
        <authorList>
            <person name="Sydenham T.V."/>
            <person name="Hasman H."/>
            <person name="Justesen U.S."/>
        </authorList>
    </citation>
    <scope>NUCLEOTIDE SEQUENCE [LARGE SCALE GENOMIC DNA]</scope>
    <source>
        <strain evidence="4 5">OUH 334697</strain>
    </source>
</reference>
<dbReference type="PANTHER" id="PTHR12835">
    <property type="entry name" value="BIOTIN PROTEIN LIGASE"/>
    <property type="match status" value="1"/>
</dbReference>
<dbReference type="EMBL" id="JPIU01000025">
    <property type="protein sequence ID" value="KIO46646.1"/>
    <property type="molecule type" value="Genomic_DNA"/>
</dbReference>
<dbReference type="GO" id="GO:0004077">
    <property type="term" value="F:biotin--[biotin carboxyl-carrier protein] ligase activity"/>
    <property type="evidence" value="ECO:0007669"/>
    <property type="project" value="InterPro"/>
</dbReference>
<dbReference type="EMBL" id="JPIT01000008">
    <property type="protein sequence ID" value="KIO46975.1"/>
    <property type="molecule type" value="Genomic_DNA"/>
</dbReference>
<dbReference type="InterPro" id="IPR004408">
    <property type="entry name" value="Biotin_CoA_COase_ligase"/>
</dbReference>
<keyword evidence="1 3" id="KW-0436">Ligase</keyword>
<organism evidence="3 6">
    <name type="scientific">Sanguibacteroides justesenii</name>
    <dbReference type="NCBI Taxonomy" id="1547597"/>
    <lineage>
        <taxon>Bacteria</taxon>
        <taxon>Pseudomonadati</taxon>
        <taxon>Bacteroidota</taxon>
        <taxon>Bacteroidia</taxon>
        <taxon>Bacteroidales</taxon>
        <taxon>Porphyromonadaceae</taxon>
        <taxon>Sanguibacteroides</taxon>
    </lineage>
</organism>
<name>A0A0C3RHE6_9PORP</name>
<dbReference type="OrthoDB" id="9807064at2"/>
<dbReference type="AlphaFoldDB" id="A0A0C3RHE6"/>
<accession>A0A0C3RHE6</accession>